<organism evidence="1 2">
    <name type="scientific">Araneus ventricosus</name>
    <name type="common">Orbweaver spider</name>
    <name type="synonym">Epeira ventricosa</name>
    <dbReference type="NCBI Taxonomy" id="182803"/>
    <lineage>
        <taxon>Eukaryota</taxon>
        <taxon>Metazoa</taxon>
        <taxon>Ecdysozoa</taxon>
        <taxon>Arthropoda</taxon>
        <taxon>Chelicerata</taxon>
        <taxon>Arachnida</taxon>
        <taxon>Araneae</taxon>
        <taxon>Araneomorphae</taxon>
        <taxon>Entelegynae</taxon>
        <taxon>Araneoidea</taxon>
        <taxon>Araneidae</taxon>
        <taxon>Araneus</taxon>
    </lineage>
</organism>
<accession>A0A4Y2BMA8</accession>
<reference evidence="1 2" key="1">
    <citation type="journal article" date="2019" name="Sci. Rep.">
        <title>Orb-weaving spider Araneus ventricosus genome elucidates the spidroin gene catalogue.</title>
        <authorList>
            <person name="Kono N."/>
            <person name="Nakamura H."/>
            <person name="Ohtoshi R."/>
            <person name="Moran D.A.P."/>
            <person name="Shinohara A."/>
            <person name="Yoshida Y."/>
            <person name="Fujiwara M."/>
            <person name="Mori M."/>
            <person name="Tomita M."/>
            <person name="Arakawa K."/>
        </authorList>
    </citation>
    <scope>NUCLEOTIDE SEQUENCE [LARGE SCALE GENOMIC DNA]</scope>
</reference>
<protein>
    <submittedName>
        <fullName evidence="1">Uncharacterized protein</fullName>
    </submittedName>
</protein>
<comment type="caution">
    <text evidence="1">The sequence shown here is derived from an EMBL/GenBank/DDBJ whole genome shotgun (WGS) entry which is preliminary data.</text>
</comment>
<dbReference type="EMBL" id="BGPR01000086">
    <property type="protein sequence ID" value="GBL92386.1"/>
    <property type="molecule type" value="Genomic_DNA"/>
</dbReference>
<gene>
    <name evidence="1" type="ORF">AVEN_174682_1</name>
</gene>
<keyword evidence="2" id="KW-1185">Reference proteome</keyword>
<dbReference type="Proteomes" id="UP000499080">
    <property type="component" value="Unassembled WGS sequence"/>
</dbReference>
<dbReference type="AlphaFoldDB" id="A0A4Y2BMA8"/>
<sequence length="122" mass="14258">MLSAKCFVHRLNVFDAASEPGRSLLPFSRPFTSLPKWNFWNTGRKKQSSVLETDGNWYSGMTKLEFQRTQNPTLHAPIPIWCLDAMIAAHQRICLNWNLATRLENRKSAVWGRRNRGIEERW</sequence>
<evidence type="ECO:0000313" key="1">
    <source>
        <dbReference type="EMBL" id="GBL92386.1"/>
    </source>
</evidence>
<name>A0A4Y2BMA8_ARAVE</name>
<proteinExistence type="predicted"/>
<evidence type="ECO:0000313" key="2">
    <source>
        <dbReference type="Proteomes" id="UP000499080"/>
    </source>
</evidence>